<reference evidence="2" key="2">
    <citation type="submission" date="2020-05" db="UniProtKB">
        <authorList>
            <consortium name="EnsemblMetazoa"/>
        </authorList>
    </citation>
    <scope>IDENTIFICATION</scope>
    <source>
        <strain evidence="2">MINIMUS1</strain>
    </source>
</reference>
<accession>A0A182W052</accession>
<sequence>MPNEDDTTFRAEGLSCKFCQSVNNYNSCLSSAGLVECNGAMVNMTHLLLNPHNPSLGKMPPSNQYQCFQVNYTTNGVWNYHMGCSFASGNICAGWKVLSHCKLSNGNEGQISSVKMPDKLIPKMETSAATGSGVSNNLNGKTSTQAATRSPTGLSTTTISIAMQSNSSSTLPPKTTPNPKNSNQRKTPSKARLVACRFLRAFASITFLIVRTLNSSFDLRYWSTTSSGTGSALFIVFSSSATNQSGRLASLNMYRLKAESTISRRIFFPVISICPSASSFSLNLIFFALRTFSEETISNPPSLSPTVSTVLCTIVPIFASSGSSSSDKLLVSLSLDSPSFLSPSCFARRRAFFPGGSLFFSSFSAPSTFTPAFLYASINLSKSSVINGLRSSSSEGSTPSSSSSKLSSSSSELMASPFSSKSESTSESLSGLAASSLSSSNRSPFVSRLYRTYIPSRPASFASDISSSSTTMSGG</sequence>
<organism evidence="2 3">
    <name type="scientific">Anopheles minimus</name>
    <dbReference type="NCBI Taxonomy" id="112268"/>
    <lineage>
        <taxon>Eukaryota</taxon>
        <taxon>Metazoa</taxon>
        <taxon>Ecdysozoa</taxon>
        <taxon>Arthropoda</taxon>
        <taxon>Hexapoda</taxon>
        <taxon>Insecta</taxon>
        <taxon>Pterygota</taxon>
        <taxon>Neoptera</taxon>
        <taxon>Endopterygota</taxon>
        <taxon>Diptera</taxon>
        <taxon>Nematocera</taxon>
        <taxon>Culicoidea</taxon>
        <taxon>Culicidae</taxon>
        <taxon>Anophelinae</taxon>
        <taxon>Anopheles</taxon>
    </lineage>
</organism>
<evidence type="ECO:0000313" key="2">
    <source>
        <dbReference type="EnsemblMetazoa" id="AMIN003709-PA"/>
    </source>
</evidence>
<name>A0A182W052_9DIPT</name>
<dbReference type="AlphaFoldDB" id="A0A182W052"/>
<reference evidence="3" key="1">
    <citation type="submission" date="2013-03" db="EMBL/GenBank/DDBJ databases">
        <title>The Genome Sequence of Anopheles minimus MINIMUS1.</title>
        <authorList>
            <consortium name="The Broad Institute Genomics Platform"/>
            <person name="Neafsey D.E."/>
            <person name="Walton C."/>
            <person name="Walker B."/>
            <person name="Young S.K."/>
            <person name="Zeng Q."/>
            <person name="Gargeya S."/>
            <person name="Fitzgerald M."/>
            <person name="Haas B."/>
            <person name="Abouelleil A."/>
            <person name="Allen A.W."/>
            <person name="Alvarado L."/>
            <person name="Arachchi H.M."/>
            <person name="Berlin A.M."/>
            <person name="Chapman S.B."/>
            <person name="Gainer-Dewar J."/>
            <person name="Goldberg J."/>
            <person name="Griggs A."/>
            <person name="Gujja S."/>
            <person name="Hansen M."/>
            <person name="Howarth C."/>
            <person name="Imamovic A."/>
            <person name="Ireland A."/>
            <person name="Larimer J."/>
            <person name="McCowan C."/>
            <person name="Murphy C."/>
            <person name="Pearson M."/>
            <person name="Poon T.W."/>
            <person name="Priest M."/>
            <person name="Roberts A."/>
            <person name="Saif S."/>
            <person name="Shea T."/>
            <person name="Sisk P."/>
            <person name="Sykes S."/>
            <person name="Wortman J."/>
            <person name="Nusbaum C."/>
            <person name="Birren B."/>
        </authorList>
    </citation>
    <scope>NUCLEOTIDE SEQUENCE [LARGE SCALE GENOMIC DNA]</scope>
    <source>
        <strain evidence="3">MINIMUS1</strain>
    </source>
</reference>
<evidence type="ECO:0000313" key="3">
    <source>
        <dbReference type="Proteomes" id="UP000075920"/>
    </source>
</evidence>
<dbReference type="EnsemblMetazoa" id="AMIN003709-RA">
    <property type="protein sequence ID" value="AMIN003709-PA"/>
    <property type="gene ID" value="AMIN003709"/>
</dbReference>
<feature type="region of interest" description="Disordered" evidence="1">
    <location>
        <begin position="127"/>
        <end position="153"/>
    </location>
</feature>
<keyword evidence="3" id="KW-1185">Reference proteome</keyword>
<dbReference type="VEuPathDB" id="VectorBase:AMIN003709"/>
<feature type="compositionally biased region" description="Low complexity" evidence="1">
    <location>
        <begin position="165"/>
        <end position="182"/>
    </location>
</feature>
<dbReference type="Proteomes" id="UP000075920">
    <property type="component" value="Unassembled WGS sequence"/>
</dbReference>
<protein>
    <submittedName>
        <fullName evidence="2">Uncharacterized protein</fullName>
    </submittedName>
</protein>
<evidence type="ECO:0000256" key="1">
    <source>
        <dbReference type="SAM" id="MobiDB-lite"/>
    </source>
</evidence>
<proteinExistence type="predicted"/>
<feature type="region of interest" description="Disordered" evidence="1">
    <location>
        <begin position="391"/>
        <end position="425"/>
    </location>
</feature>
<feature type="region of interest" description="Disordered" evidence="1">
    <location>
        <begin position="165"/>
        <end position="189"/>
    </location>
</feature>